<dbReference type="Pfam" id="PF00118">
    <property type="entry name" value="Cpn60_TCP1"/>
    <property type="match status" value="1"/>
</dbReference>
<dbReference type="GO" id="GO:0007601">
    <property type="term" value="P:visual perception"/>
    <property type="evidence" value="ECO:0007669"/>
    <property type="project" value="Ensembl"/>
</dbReference>
<reference evidence="6" key="2">
    <citation type="submission" date="2025-08" db="UniProtKB">
        <authorList>
            <consortium name="Ensembl"/>
        </authorList>
    </citation>
    <scope>IDENTIFICATION</scope>
</reference>
<keyword evidence="7" id="KW-1185">Reference proteome</keyword>
<protein>
    <submittedName>
        <fullName evidence="6">Bardet-Biedl syndrome 10</fullName>
    </submittedName>
</protein>
<dbReference type="GO" id="GO:0009416">
    <property type="term" value="P:response to light stimulus"/>
    <property type="evidence" value="ECO:0007669"/>
    <property type="project" value="Ensembl"/>
</dbReference>
<dbReference type="GO" id="GO:0043524">
    <property type="term" value="P:negative regulation of neuron apoptotic process"/>
    <property type="evidence" value="ECO:0007669"/>
    <property type="project" value="Ensembl"/>
</dbReference>
<reference evidence="6" key="3">
    <citation type="submission" date="2025-09" db="UniProtKB">
        <authorList>
            <consortium name="Ensembl"/>
        </authorList>
    </citation>
    <scope>IDENTIFICATION</scope>
</reference>
<dbReference type="OrthoDB" id="9393833at2759"/>
<dbReference type="InterPro" id="IPR027409">
    <property type="entry name" value="GroEL-like_apical_dom_sf"/>
</dbReference>
<dbReference type="PANTHER" id="PTHR14667">
    <property type="entry name" value="BARDET-BIEDL SYNDROME 10 PROTEIN"/>
    <property type="match status" value="1"/>
</dbReference>
<accession>G3VFS0</accession>
<gene>
    <name evidence="6" type="primary">BBS10</name>
</gene>
<dbReference type="InterPro" id="IPR042619">
    <property type="entry name" value="BBS10"/>
</dbReference>
<dbReference type="GO" id="GO:0045494">
    <property type="term" value="P:photoreceptor cell maintenance"/>
    <property type="evidence" value="ECO:0007669"/>
    <property type="project" value="Ensembl"/>
</dbReference>
<reference evidence="6 7" key="1">
    <citation type="journal article" date="2011" name="Proc. Natl. Acad. Sci. U.S.A.">
        <title>Genetic diversity and population structure of the endangered marsupial Sarcophilus harrisii (Tasmanian devil).</title>
        <authorList>
            <person name="Miller W."/>
            <person name="Hayes V.M."/>
            <person name="Ratan A."/>
            <person name="Petersen D.C."/>
            <person name="Wittekindt N.E."/>
            <person name="Miller J."/>
            <person name="Walenz B."/>
            <person name="Knight J."/>
            <person name="Qi J."/>
            <person name="Zhao F."/>
            <person name="Wang Q."/>
            <person name="Bedoya-Reina O.C."/>
            <person name="Katiyar N."/>
            <person name="Tomsho L.P."/>
            <person name="Kasson L.M."/>
            <person name="Hardie R.A."/>
            <person name="Woodbridge P."/>
            <person name="Tindall E.A."/>
            <person name="Bertelsen M.F."/>
            <person name="Dixon D."/>
            <person name="Pyecroft S."/>
            <person name="Helgen K.M."/>
            <person name="Lesk A.M."/>
            <person name="Pringle T.H."/>
            <person name="Patterson N."/>
            <person name="Zhang Y."/>
            <person name="Kreiss A."/>
            <person name="Woods G.M."/>
            <person name="Jones M.E."/>
            <person name="Schuster S.C."/>
        </authorList>
    </citation>
    <scope>NUCLEOTIDE SEQUENCE [LARGE SCALE GENOMIC DNA]</scope>
</reference>
<comment type="similarity">
    <text evidence="1 5">Belongs to the TCP-1 chaperonin family.</text>
</comment>
<dbReference type="FunCoup" id="G3VFS0">
    <property type="interactions" value="382"/>
</dbReference>
<dbReference type="GO" id="GO:0043254">
    <property type="term" value="P:regulation of protein-containing complex assembly"/>
    <property type="evidence" value="ECO:0007669"/>
    <property type="project" value="Ensembl"/>
</dbReference>
<evidence type="ECO:0000256" key="4">
    <source>
        <dbReference type="ARBA" id="ARBA00023186"/>
    </source>
</evidence>
<dbReference type="PANTHER" id="PTHR14667:SF2">
    <property type="entry name" value="BARDET-BIEDL SYNDROME 10 PROTEIN"/>
    <property type="match status" value="1"/>
</dbReference>
<keyword evidence="2 5" id="KW-0547">Nucleotide-binding</keyword>
<proteinExistence type="inferred from homology"/>
<dbReference type="GO" id="GO:0008104">
    <property type="term" value="P:intracellular protein localization"/>
    <property type="evidence" value="ECO:0007669"/>
    <property type="project" value="Ensembl"/>
</dbReference>
<dbReference type="GO" id="GO:1904390">
    <property type="term" value="P:cone retinal bipolar cell differentiation"/>
    <property type="evidence" value="ECO:0007669"/>
    <property type="project" value="Ensembl"/>
</dbReference>
<dbReference type="CTD" id="79738"/>
<dbReference type="GO" id="GO:0061629">
    <property type="term" value="F:RNA polymerase II-specific DNA-binding transcription factor binding"/>
    <property type="evidence" value="ECO:0007669"/>
    <property type="project" value="Ensembl"/>
</dbReference>
<dbReference type="GeneTree" id="ENSGT00390000002417"/>
<dbReference type="InParanoid" id="G3VFS0"/>
<dbReference type="SUPFAM" id="SSF48592">
    <property type="entry name" value="GroEL equatorial domain-like"/>
    <property type="match status" value="1"/>
</dbReference>
<evidence type="ECO:0000256" key="1">
    <source>
        <dbReference type="ARBA" id="ARBA00008020"/>
    </source>
</evidence>
<dbReference type="AlphaFoldDB" id="G3VFS0"/>
<dbReference type="GO" id="GO:0060221">
    <property type="term" value="P:retinal rod cell differentiation"/>
    <property type="evidence" value="ECO:0007669"/>
    <property type="project" value="Ensembl"/>
</dbReference>
<dbReference type="InterPro" id="IPR002423">
    <property type="entry name" value="Cpn60/GroEL/TCP-1"/>
</dbReference>
<evidence type="ECO:0000313" key="7">
    <source>
        <dbReference type="Proteomes" id="UP000007648"/>
    </source>
</evidence>
<dbReference type="Gene3D" id="1.10.560.10">
    <property type="entry name" value="GroEL-like equatorial domain"/>
    <property type="match status" value="2"/>
</dbReference>
<dbReference type="Ensembl" id="ENSSHAT00000002046.2">
    <property type="protein sequence ID" value="ENSSHAP00000002024.2"/>
    <property type="gene ID" value="ENSSHAG00000001800.2"/>
</dbReference>
<dbReference type="GO" id="GO:0051131">
    <property type="term" value="P:chaperone-mediated protein complex assembly"/>
    <property type="evidence" value="ECO:0007669"/>
    <property type="project" value="Ensembl"/>
</dbReference>
<keyword evidence="3 5" id="KW-0067">ATP-binding</keyword>
<dbReference type="PRINTS" id="PR00304">
    <property type="entry name" value="TCOMPLEXTCP1"/>
</dbReference>
<dbReference type="KEGG" id="shr:100923708"/>
<evidence type="ECO:0000256" key="5">
    <source>
        <dbReference type="RuleBase" id="RU004187"/>
    </source>
</evidence>
<dbReference type="Gene3D" id="3.50.7.10">
    <property type="entry name" value="GroEL"/>
    <property type="match status" value="1"/>
</dbReference>
<keyword evidence="4 5" id="KW-0143">Chaperone</keyword>
<name>G3VFS0_SARHA</name>
<evidence type="ECO:0000256" key="3">
    <source>
        <dbReference type="ARBA" id="ARBA00022840"/>
    </source>
</evidence>
<dbReference type="SUPFAM" id="SSF52029">
    <property type="entry name" value="GroEL apical domain-like"/>
    <property type="match status" value="1"/>
</dbReference>
<dbReference type="GO" id="GO:0005524">
    <property type="term" value="F:ATP binding"/>
    <property type="evidence" value="ECO:0007669"/>
    <property type="project" value="UniProtKB-KW"/>
</dbReference>
<evidence type="ECO:0000256" key="2">
    <source>
        <dbReference type="ARBA" id="ARBA00022741"/>
    </source>
</evidence>
<dbReference type="GeneID" id="100923708"/>
<dbReference type="GO" id="GO:0019228">
    <property type="term" value="P:neuronal action potential"/>
    <property type="evidence" value="ECO:0007669"/>
    <property type="project" value="Ensembl"/>
</dbReference>
<dbReference type="GO" id="GO:0034976">
    <property type="term" value="P:response to endoplasmic reticulum stress"/>
    <property type="evidence" value="ECO:0007669"/>
    <property type="project" value="Ensembl"/>
</dbReference>
<dbReference type="Proteomes" id="UP000007648">
    <property type="component" value="Unassembled WGS sequence"/>
</dbReference>
<evidence type="ECO:0000313" key="6">
    <source>
        <dbReference type="Ensembl" id="ENSSHAP00000002024.2"/>
    </source>
</evidence>
<dbReference type="InterPro" id="IPR027413">
    <property type="entry name" value="GROEL-like_equatorial_sf"/>
</dbReference>
<organism evidence="6 7">
    <name type="scientific">Sarcophilus harrisii</name>
    <name type="common">Tasmanian devil</name>
    <name type="synonym">Sarcophilus laniarius</name>
    <dbReference type="NCBI Taxonomy" id="9305"/>
    <lineage>
        <taxon>Eukaryota</taxon>
        <taxon>Metazoa</taxon>
        <taxon>Chordata</taxon>
        <taxon>Craniata</taxon>
        <taxon>Vertebrata</taxon>
        <taxon>Euteleostomi</taxon>
        <taxon>Mammalia</taxon>
        <taxon>Metatheria</taxon>
        <taxon>Dasyuromorphia</taxon>
        <taxon>Dasyuridae</taxon>
        <taxon>Sarcophilus</taxon>
    </lineage>
</organism>
<dbReference type="GO" id="GO:0140662">
    <property type="term" value="F:ATP-dependent protein folding chaperone"/>
    <property type="evidence" value="ECO:0007669"/>
    <property type="project" value="InterPro"/>
</dbReference>
<dbReference type="GO" id="GO:1905515">
    <property type="term" value="P:non-motile cilium assembly"/>
    <property type="evidence" value="ECO:0007669"/>
    <property type="project" value="Ensembl"/>
</dbReference>
<dbReference type="GO" id="GO:0042670">
    <property type="term" value="P:retinal cone cell differentiation"/>
    <property type="evidence" value="ECO:0007669"/>
    <property type="project" value="Ensembl"/>
</dbReference>
<sequence length="719" mass="80002">MVATMTAGGVGAALRAAEVLESVVGGCVGPEGQQVLCTKPTGDVLLSRDGGRLLETLNVEHPVARMIVTCVSMNRSVTGDGSKTFIILLCDLLRGLKAITDKERSSYGGNSKSHQRHWKNCCEWKYISQAILTFQAHILDYIVAQYLSKHFLSIFSFSGEEKNFCKSSLESLLDAYFCGRVGRNNQKFISQLTCDYFYQCLSHEDGKDEIIDLVDEYFLELCTAVTGLPISSSRIISGLVIHRDFSVYCPADGDVRIIVVTESIQPALSTSGSELIINSEAQFQASHIWTIERTRAIMKDLQSKSVKLLLSSVKQEDAVIYYAKLNGISVVECIPSEEISLLCRISALSSFMPSWATSQCYISDTALVKFCQPILLNSKRYVHLGLLSTHFFIPHCLVLCGPVQGLTDQHIHAFHGAFKVLRQVFKVLNLNYKAQGNNQNEISKSFTSKDNKQSHHLIDYRALFKRQCLDSVLKSKDNPSMQSHLSDTPDLVLPGIESENEISSTTLTHTHKEKGDFKSLIHTYPNKIGIINAKESRIAINCGCNGDSLSEIFDDPLSDIEQTCKMSSTTIGMTSKEILEHTSKNYCTSFIEAGSVLPVGGHFEILLHYYLIDYSRQCQQPEVSMICSLIANALLSVPKTLYKAKRGNKSFCHVYLRTMHALQAKQWMAESQTGLESVACKYQLLTSVLHCLTKLLTVELVVRINKQPQKTDGDETEDV</sequence>
<dbReference type="RefSeq" id="XP_031793876.1">
    <property type="nucleotide sequence ID" value="XM_031938016.1"/>
</dbReference>
<dbReference type="InterPro" id="IPR017998">
    <property type="entry name" value="Chaperone_TCP-1"/>
</dbReference>